<dbReference type="InterPro" id="IPR054424">
    <property type="entry name" value="Replitron_HUH"/>
</dbReference>
<name>A0A0M0JJZ0_9EUKA</name>
<dbReference type="Proteomes" id="UP000037460">
    <property type="component" value="Unassembled WGS sequence"/>
</dbReference>
<keyword evidence="3" id="KW-1185">Reference proteome</keyword>
<sequence>MHAHLDVEYILRKEDGQVQQAIFSIEMGEINNEPHIQGMYTLELTAEMSTADLKALLKQEKTWLKLKLSEASDVVMRLNVKKYKLVDLKYGFGYVQKDTGLAHFRTCSHGFSDDEKQDCLDFYRAKAAGNAYASNKMNKAPKSNEKLLAFKVTNLFVLSAWFVQQHDLSALGPALTLSLVLAYALETGKYRLDDSLVLGRSGGGLLDPVRTQAMFELSISADARNVRETVPLIDLILLGIPQPAATAFADAACVTAGLPTRGAMRLYSLAEAKALAKVIAKTQPRVGLRLAQTCGRYIVIDFLASAEGHEVAMVLGAAGLTGTKLFSNDQIPNACGHLAAGWACALRALGTEFHTLTKEAAAVYNTERFVTHAKSVLKHSVTKWLFTEEVQEVATEQNPDDA</sequence>
<protein>
    <recommendedName>
        <fullName evidence="1">Replitron HUH endonuclease domain-containing protein</fullName>
    </recommendedName>
</protein>
<proteinExistence type="predicted"/>
<accession>A0A0M0JJZ0</accession>
<evidence type="ECO:0000313" key="3">
    <source>
        <dbReference type="Proteomes" id="UP000037460"/>
    </source>
</evidence>
<evidence type="ECO:0000313" key="2">
    <source>
        <dbReference type="EMBL" id="KOO26810.1"/>
    </source>
</evidence>
<dbReference type="Pfam" id="PF21859">
    <property type="entry name" value="Replitron_HUH"/>
    <property type="match status" value="1"/>
</dbReference>
<organism evidence="2 3">
    <name type="scientific">Chrysochromulina tobinii</name>
    <dbReference type="NCBI Taxonomy" id="1460289"/>
    <lineage>
        <taxon>Eukaryota</taxon>
        <taxon>Haptista</taxon>
        <taxon>Haptophyta</taxon>
        <taxon>Prymnesiophyceae</taxon>
        <taxon>Prymnesiales</taxon>
        <taxon>Chrysochromulinaceae</taxon>
        <taxon>Chrysochromulina</taxon>
    </lineage>
</organism>
<dbReference type="AlphaFoldDB" id="A0A0M0JJZ0"/>
<feature type="domain" description="Replitron HUH endonuclease" evidence="1">
    <location>
        <begin position="16"/>
        <end position="124"/>
    </location>
</feature>
<comment type="caution">
    <text evidence="2">The sequence shown here is derived from an EMBL/GenBank/DDBJ whole genome shotgun (WGS) entry which is preliminary data.</text>
</comment>
<reference evidence="3" key="1">
    <citation type="journal article" date="2015" name="PLoS Genet.">
        <title>Genome Sequence and Transcriptome Analyses of Chrysochromulina tobin: Metabolic Tools for Enhanced Algal Fitness in the Prominent Order Prymnesiales (Haptophyceae).</title>
        <authorList>
            <person name="Hovde B.T."/>
            <person name="Deodato C.R."/>
            <person name="Hunsperger H.M."/>
            <person name="Ryken S.A."/>
            <person name="Yost W."/>
            <person name="Jha R.K."/>
            <person name="Patterson J."/>
            <person name="Monnat R.J. Jr."/>
            <person name="Barlow S.B."/>
            <person name="Starkenburg S.R."/>
            <person name="Cattolico R.A."/>
        </authorList>
    </citation>
    <scope>NUCLEOTIDE SEQUENCE</scope>
    <source>
        <strain evidence="3">CCMP291</strain>
    </source>
</reference>
<dbReference type="EMBL" id="JWZX01002798">
    <property type="protein sequence ID" value="KOO26810.1"/>
    <property type="molecule type" value="Genomic_DNA"/>
</dbReference>
<gene>
    <name evidence="2" type="ORF">Ctob_013811</name>
</gene>
<evidence type="ECO:0000259" key="1">
    <source>
        <dbReference type="Pfam" id="PF21859"/>
    </source>
</evidence>